<organism evidence="4 5">
    <name type="scientific">Stackebrandtia albiflava</name>
    <dbReference type="NCBI Taxonomy" id="406432"/>
    <lineage>
        <taxon>Bacteria</taxon>
        <taxon>Bacillati</taxon>
        <taxon>Actinomycetota</taxon>
        <taxon>Actinomycetes</taxon>
        <taxon>Glycomycetales</taxon>
        <taxon>Glycomycetaceae</taxon>
        <taxon>Stackebrandtia</taxon>
    </lineage>
</organism>
<dbReference type="OrthoDB" id="3671213at2"/>
<dbReference type="RefSeq" id="WP_147141709.1">
    <property type="nucleotide sequence ID" value="NZ_BAABIJ010000003.1"/>
</dbReference>
<feature type="region of interest" description="Disordered" evidence="1">
    <location>
        <begin position="56"/>
        <end position="79"/>
    </location>
</feature>
<reference evidence="4 5" key="1">
    <citation type="journal article" date="2013" name="Stand. Genomic Sci.">
        <title>Genomic Encyclopedia of Type Strains, Phase I: The one thousand microbial genomes (KMG-I) project.</title>
        <authorList>
            <person name="Kyrpides N.C."/>
            <person name="Woyke T."/>
            <person name="Eisen J.A."/>
            <person name="Garrity G."/>
            <person name="Lilburn T.G."/>
            <person name="Beck B.J."/>
            <person name="Whitman W.B."/>
            <person name="Hugenholtz P."/>
            <person name="Klenk H.P."/>
        </authorList>
    </citation>
    <scope>NUCLEOTIDE SEQUENCE [LARGE SCALE GENOMIC DNA]</scope>
    <source>
        <strain evidence="4 5">DSM 45044</strain>
    </source>
</reference>
<evidence type="ECO:0000256" key="1">
    <source>
        <dbReference type="SAM" id="MobiDB-lite"/>
    </source>
</evidence>
<dbReference type="Pfam" id="PF07398">
    <property type="entry name" value="MDMPI_C"/>
    <property type="match status" value="1"/>
</dbReference>
<dbReference type="GO" id="GO:0046872">
    <property type="term" value="F:metal ion binding"/>
    <property type="evidence" value="ECO:0007669"/>
    <property type="project" value="InterPro"/>
</dbReference>
<sequence>MEKSEYIAHWRSNLEALHAAVVPADLDVPVPSCPEWTLRELVAHMDTVCRRYALRITSAEPPQEQPSDATDDPDPRPALVESGRILTEALTAADPDTPAWNWAPQPDEARFWLRRAACEAAIHRWDAQMAVGATEPVAAAVAVEGVSEVLDSFIPADRRASREEVAGLLHLFASDVEEEWYVRWRDAKYTLVSPDDVDLPGQPVQARAVGPASDLFLALWGRVPFNVLDCEGDPELLEAIRAR</sequence>
<protein>
    <submittedName>
        <fullName evidence="4">Uncharacterized protein (TIGR03083 family)</fullName>
    </submittedName>
</protein>
<gene>
    <name evidence="4" type="ORF">LX16_4174</name>
</gene>
<dbReference type="PANTHER" id="PTHR40758">
    <property type="entry name" value="CONSERVED PROTEIN"/>
    <property type="match status" value="1"/>
</dbReference>
<evidence type="ECO:0000313" key="5">
    <source>
        <dbReference type="Proteomes" id="UP000321617"/>
    </source>
</evidence>
<name>A0A562UYN6_9ACTN</name>
<evidence type="ECO:0000259" key="3">
    <source>
        <dbReference type="Pfam" id="PF11716"/>
    </source>
</evidence>
<dbReference type="InterPro" id="IPR017517">
    <property type="entry name" value="Maleyloyr_isom"/>
</dbReference>
<evidence type="ECO:0000313" key="4">
    <source>
        <dbReference type="EMBL" id="TWJ10751.1"/>
    </source>
</evidence>
<dbReference type="EMBL" id="VLLL01000007">
    <property type="protein sequence ID" value="TWJ10751.1"/>
    <property type="molecule type" value="Genomic_DNA"/>
</dbReference>
<dbReference type="Proteomes" id="UP000321617">
    <property type="component" value="Unassembled WGS sequence"/>
</dbReference>
<accession>A0A562UYN6</accession>
<dbReference type="Gene3D" id="1.20.120.450">
    <property type="entry name" value="dinb family like domain"/>
    <property type="match status" value="1"/>
</dbReference>
<evidence type="ECO:0000259" key="2">
    <source>
        <dbReference type="Pfam" id="PF07398"/>
    </source>
</evidence>
<dbReference type="AlphaFoldDB" id="A0A562UYN6"/>
<proteinExistence type="predicted"/>
<dbReference type="InterPro" id="IPR034660">
    <property type="entry name" value="DinB/YfiT-like"/>
</dbReference>
<feature type="domain" description="Mycothiol-dependent maleylpyruvate isomerase metal-binding" evidence="3">
    <location>
        <begin position="11"/>
        <end position="128"/>
    </location>
</feature>
<dbReference type="InterPro" id="IPR024344">
    <property type="entry name" value="MDMPI_metal-binding"/>
</dbReference>
<dbReference type="SUPFAM" id="SSF109854">
    <property type="entry name" value="DinB/YfiT-like putative metalloenzymes"/>
    <property type="match status" value="1"/>
</dbReference>
<dbReference type="GO" id="GO:0005886">
    <property type="term" value="C:plasma membrane"/>
    <property type="evidence" value="ECO:0007669"/>
    <property type="project" value="TreeGrafter"/>
</dbReference>
<dbReference type="PANTHER" id="PTHR40758:SF1">
    <property type="entry name" value="CONSERVED PROTEIN"/>
    <property type="match status" value="1"/>
</dbReference>
<feature type="domain" description="MDMPI C-terminal" evidence="2">
    <location>
        <begin position="141"/>
        <end position="238"/>
    </location>
</feature>
<dbReference type="InterPro" id="IPR010872">
    <property type="entry name" value="MDMPI_C-term_domain"/>
</dbReference>
<dbReference type="Pfam" id="PF11716">
    <property type="entry name" value="MDMPI_N"/>
    <property type="match status" value="1"/>
</dbReference>
<keyword evidence="5" id="KW-1185">Reference proteome</keyword>
<comment type="caution">
    <text evidence="4">The sequence shown here is derived from an EMBL/GenBank/DDBJ whole genome shotgun (WGS) entry which is preliminary data.</text>
</comment>
<dbReference type="NCBIfam" id="TIGR03083">
    <property type="entry name" value="maleylpyruvate isomerase family mycothiol-dependent enzyme"/>
    <property type="match status" value="1"/>
</dbReference>